<keyword evidence="3 8" id="KW-0813">Transport</keyword>
<dbReference type="EMBL" id="PKKO01000003">
    <property type="protein sequence ID" value="PKY72481.1"/>
    <property type="molecule type" value="Genomic_DNA"/>
</dbReference>
<feature type="transmembrane region" description="Helical" evidence="8">
    <location>
        <begin position="62"/>
        <end position="86"/>
    </location>
</feature>
<protein>
    <submittedName>
        <fullName evidence="10">ABC transporter permease</fullName>
    </submittedName>
</protein>
<evidence type="ECO:0000256" key="8">
    <source>
        <dbReference type="RuleBase" id="RU363032"/>
    </source>
</evidence>
<dbReference type="Pfam" id="PF00528">
    <property type="entry name" value="BPD_transp_1"/>
    <property type="match status" value="1"/>
</dbReference>
<dbReference type="Gene3D" id="1.10.3720.10">
    <property type="entry name" value="MetI-like"/>
    <property type="match status" value="1"/>
</dbReference>
<keyword evidence="5 8" id="KW-0812">Transmembrane</keyword>
<accession>A0A2I1IMX1</accession>
<dbReference type="PANTHER" id="PTHR30450:SF1">
    <property type="entry name" value="D-METHIONINE TRANSPORT SYSTEM PERMEASE PROTEIN METI-RELATED"/>
    <property type="match status" value="1"/>
</dbReference>
<dbReference type="InterPro" id="IPR035906">
    <property type="entry name" value="MetI-like_sf"/>
</dbReference>
<dbReference type="CDD" id="cd06261">
    <property type="entry name" value="TM_PBP2"/>
    <property type="match status" value="1"/>
</dbReference>
<feature type="domain" description="ABC transmembrane type-1" evidence="9">
    <location>
        <begin position="24"/>
        <end position="218"/>
    </location>
</feature>
<keyword evidence="11" id="KW-1185">Reference proteome</keyword>
<dbReference type="GeneID" id="35866637"/>
<evidence type="ECO:0000256" key="7">
    <source>
        <dbReference type="ARBA" id="ARBA00023136"/>
    </source>
</evidence>
<evidence type="ECO:0000256" key="5">
    <source>
        <dbReference type="ARBA" id="ARBA00022692"/>
    </source>
</evidence>
<sequence length="228" mass="24053">MNTSLLSGLTDIPVIQSGELWTATWQTLAMTAISSVLTVIGGLILGLVLVGTGKGGLFPNQVVNQILGTIVNIGRSFPFVILVVAIIPFTRLVAGTSIGWKAAIVPLTVGAIPFFARLVESNLLGVESGKIEAAKMMGASRMQIMLDVQILEALPSLIQSITVTVITLIGYSAITGMLGGDGLGFLAVSYGYNRFETDVMILAVVVVIVIVEVIQLTGDMLSRLVDHR</sequence>
<evidence type="ECO:0000256" key="6">
    <source>
        <dbReference type="ARBA" id="ARBA00022989"/>
    </source>
</evidence>
<dbReference type="InterPro" id="IPR051322">
    <property type="entry name" value="AA_ABC_Transporter_Permease"/>
</dbReference>
<evidence type="ECO:0000313" key="11">
    <source>
        <dbReference type="Proteomes" id="UP000235122"/>
    </source>
</evidence>
<keyword evidence="4" id="KW-1003">Cell membrane</keyword>
<gene>
    <name evidence="10" type="ORF">CYJ19_06480</name>
</gene>
<evidence type="ECO:0000256" key="4">
    <source>
        <dbReference type="ARBA" id="ARBA00022475"/>
    </source>
</evidence>
<feature type="transmembrane region" description="Helical" evidence="8">
    <location>
        <begin position="199"/>
        <end position="218"/>
    </location>
</feature>
<dbReference type="RefSeq" id="WP_024331939.1">
    <property type="nucleotide sequence ID" value="NZ_JASOXK010000007.1"/>
</dbReference>
<dbReference type="FunFam" id="1.10.3720.10:FF:000002">
    <property type="entry name" value="D-methionine ABC transporter permease MetI"/>
    <property type="match status" value="1"/>
</dbReference>
<dbReference type="GO" id="GO:0048473">
    <property type="term" value="P:D-methionine transmembrane transport"/>
    <property type="evidence" value="ECO:0007669"/>
    <property type="project" value="TreeGrafter"/>
</dbReference>
<name>A0A2I1IMX1_9ACTO</name>
<feature type="transmembrane region" description="Helical" evidence="8">
    <location>
        <begin position="28"/>
        <end position="50"/>
    </location>
</feature>
<evidence type="ECO:0000256" key="2">
    <source>
        <dbReference type="ARBA" id="ARBA00007069"/>
    </source>
</evidence>
<evidence type="ECO:0000313" key="10">
    <source>
        <dbReference type="EMBL" id="PKY72481.1"/>
    </source>
</evidence>
<dbReference type="InterPro" id="IPR000515">
    <property type="entry name" value="MetI-like"/>
</dbReference>
<comment type="subcellular location">
    <subcellularLocation>
        <location evidence="1 8">Cell membrane</location>
        <topology evidence="1 8">Multi-pass membrane protein</topology>
    </subcellularLocation>
</comment>
<comment type="similarity">
    <text evidence="2">Belongs to the binding-protein-dependent transport system permease family. CysTW subfamily.</text>
</comment>
<dbReference type="PROSITE" id="PS50928">
    <property type="entry name" value="ABC_TM1"/>
    <property type="match status" value="1"/>
</dbReference>
<comment type="caution">
    <text evidence="10">The sequence shown here is derived from an EMBL/GenBank/DDBJ whole genome shotgun (WGS) entry which is preliminary data.</text>
</comment>
<dbReference type="AlphaFoldDB" id="A0A2I1IMX1"/>
<dbReference type="Proteomes" id="UP000235122">
    <property type="component" value="Unassembled WGS sequence"/>
</dbReference>
<feature type="transmembrane region" description="Helical" evidence="8">
    <location>
        <begin position="150"/>
        <end position="179"/>
    </location>
</feature>
<dbReference type="GO" id="GO:0005886">
    <property type="term" value="C:plasma membrane"/>
    <property type="evidence" value="ECO:0007669"/>
    <property type="project" value="UniProtKB-SubCell"/>
</dbReference>
<evidence type="ECO:0000256" key="1">
    <source>
        <dbReference type="ARBA" id="ARBA00004651"/>
    </source>
</evidence>
<evidence type="ECO:0000259" key="9">
    <source>
        <dbReference type="PROSITE" id="PS50928"/>
    </source>
</evidence>
<organism evidence="10 11">
    <name type="scientific">Winkia neuii</name>
    <dbReference type="NCBI Taxonomy" id="33007"/>
    <lineage>
        <taxon>Bacteria</taxon>
        <taxon>Bacillati</taxon>
        <taxon>Actinomycetota</taxon>
        <taxon>Actinomycetes</taxon>
        <taxon>Actinomycetales</taxon>
        <taxon>Actinomycetaceae</taxon>
        <taxon>Winkia</taxon>
    </lineage>
</organism>
<keyword evidence="7 8" id="KW-0472">Membrane</keyword>
<evidence type="ECO:0000256" key="3">
    <source>
        <dbReference type="ARBA" id="ARBA00022448"/>
    </source>
</evidence>
<keyword evidence="6 8" id="KW-1133">Transmembrane helix</keyword>
<proteinExistence type="inferred from homology"/>
<dbReference type="PANTHER" id="PTHR30450">
    <property type="entry name" value="ABC TRANSPORTER PERMEASE"/>
    <property type="match status" value="1"/>
</dbReference>
<reference evidence="10 11" key="1">
    <citation type="submission" date="2017-12" db="EMBL/GenBank/DDBJ databases">
        <title>Phylogenetic diversity of female urinary microbiome.</title>
        <authorList>
            <person name="Thomas-White K."/>
            <person name="Wolfe A.J."/>
        </authorList>
    </citation>
    <scope>NUCLEOTIDE SEQUENCE [LARGE SCALE GENOMIC DNA]</scope>
    <source>
        <strain evidence="10 11">UMB0402</strain>
    </source>
</reference>
<dbReference type="STRING" id="33007.HMPREF3198_01168"/>
<dbReference type="SUPFAM" id="SSF161098">
    <property type="entry name" value="MetI-like"/>
    <property type="match status" value="1"/>
</dbReference>